<reference evidence="17 18" key="1">
    <citation type="journal article" date="2014" name="Antonie Van Leeuwenhoek">
        <title>Hyphomonas beringensis sp. nov. and Hyphomonas chukchiensis sp. nov., isolated from surface seawater of the Bering Sea and Chukchi Sea.</title>
        <authorList>
            <person name="Li C."/>
            <person name="Lai Q."/>
            <person name="Li G."/>
            <person name="Dong C."/>
            <person name="Wang J."/>
            <person name="Liao Y."/>
            <person name="Shao Z."/>
        </authorList>
    </citation>
    <scope>NUCLEOTIDE SEQUENCE [LARGE SCALE GENOMIC DNA]</scope>
    <source>
        <strain evidence="17 18">VP2</strain>
    </source>
</reference>
<dbReference type="GO" id="GO:0006508">
    <property type="term" value="P:proteolysis"/>
    <property type="evidence" value="ECO:0007669"/>
    <property type="project" value="UniProtKB-KW"/>
</dbReference>
<feature type="binding site" evidence="10">
    <location>
        <position position="360"/>
    </location>
    <ligand>
        <name>Zn(2+)</name>
        <dbReference type="ChEBI" id="CHEBI:29105"/>
        <note>catalytic</note>
    </ligand>
</feature>
<dbReference type="Gene3D" id="1.10.390.10">
    <property type="entry name" value="Neutral Protease Domain 2"/>
    <property type="match status" value="1"/>
</dbReference>
<feature type="domain" description="Aminopeptidase N-like N-terminal" evidence="16">
    <location>
        <begin position="47"/>
        <end position="224"/>
    </location>
</feature>
<dbReference type="Pfam" id="PF01433">
    <property type="entry name" value="Peptidase_M1"/>
    <property type="match status" value="1"/>
</dbReference>
<evidence type="ECO:0000256" key="5">
    <source>
        <dbReference type="ARBA" id="ARBA00022723"/>
    </source>
</evidence>
<dbReference type="RefSeq" id="WP_035582215.1">
    <property type="nucleotide sequence ID" value="NZ_ARYJ01000006.1"/>
</dbReference>
<evidence type="ECO:0000313" key="17">
    <source>
        <dbReference type="EMBL" id="KCZ88174.1"/>
    </source>
</evidence>
<keyword evidence="13" id="KW-0732">Signal</keyword>
<dbReference type="EC" id="3.4.11.-" evidence="12"/>
<dbReference type="InterPro" id="IPR034016">
    <property type="entry name" value="M1_APN-typ"/>
</dbReference>
<dbReference type="Pfam" id="PF17900">
    <property type="entry name" value="Peptidase_M1_N"/>
    <property type="match status" value="1"/>
</dbReference>
<evidence type="ECO:0000259" key="14">
    <source>
        <dbReference type="Pfam" id="PF01433"/>
    </source>
</evidence>
<evidence type="ECO:0000313" key="18">
    <source>
        <dbReference type="Proteomes" id="UP000024816"/>
    </source>
</evidence>
<feature type="site" description="Transition state stabilizer" evidence="11">
    <location>
        <position position="422"/>
    </location>
</feature>
<dbReference type="SUPFAM" id="SSF63737">
    <property type="entry name" value="Leukotriene A4 hydrolase N-terminal domain"/>
    <property type="match status" value="1"/>
</dbReference>
<dbReference type="GO" id="GO:0042277">
    <property type="term" value="F:peptide binding"/>
    <property type="evidence" value="ECO:0007669"/>
    <property type="project" value="TreeGrafter"/>
</dbReference>
<feature type="signal peptide" evidence="13">
    <location>
        <begin position="1"/>
        <end position="20"/>
    </location>
</feature>
<evidence type="ECO:0000259" key="15">
    <source>
        <dbReference type="Pfam" id="PF11838"/>
    </source>
</evidence>
<evidence type="ECO:0000256" key="3">
    <source>
        <dbReference type="ARBA" id="ARBA00022438"/>
    </source>
</evidence>
<keyword evidence="3 12" id="KW-0031">Aminopeptidase</keyword>
<feature type="domain" description="Peptidase M1 membrane alanine aminopeptidase" evidence="14">
    <location>
        <begin position="269"/>
        <end position="477"/>
    </location>
</feature>
<evidence type="ECO:0000256" key="10">
    <source>
        <dbReference type="PIRSR" id="PIRSR634016-3"/>
    </source>
</evidence>
<dbReference type="InterPro" id="IPR027268">
    <property type="entry name" value="Peptidase_M4/M1_CTD_sf"/>
</dbReference>
<dbReference type="PANTHER" id="PTHR11533:SF174">
    <property type="entry name" value="PUROMYCIN-SENSITIVE AMINOPEPTIDASE-RELATED"/>
    <property type="match status" value="1"/>
</dbReference>
<dbReference type="GO" id="GO:0008270">
    <property type="term" value="F:zinc ion binding"/>
    <property type="evidence" value="ECO:0007669"/>
    <property type="project" value="UniProtKB-UniRule"/>
</dbReference>
<protein>
    <recommendedName>
        <fullName evidence="12">Aminopeptidase</fullName>
        <ecNumber evidence="12">3.4.11.-</ecNumber>
    </recommendedName>
</protein>
<dbReference type="STRING" id="1280952.HJA_11345"/>
<dbReference type="InterPro" id="IPR024571">
    <property type="entry name" value="ERAP1-like_C_dom"/>
</dbReference>
<dbReference type="GO" id="GO:0016285">
    <property type="term" value="F:alanyl aminopeptidase activity"/>
    <property type="evidence" value="ECO:0007669"/>
    <property type="project" value="UniProtKB-EC"/>
</dbReference>
<dbReference type="InterPro" id="IPR014782">
    <property type="entry name" value="Peptidase_M1_dom"/>
</dbReference>
<dbReference type="eggNOG" id="COG0308">
    <property type="taxonomic scope" value="Bacteria"/>
</dbReference>
<sequence length="890" mass="96429">MRYLAASVLLLLAACVQPSAFGPEVRAVPMDTLREAAPRGQLSGVAQPVAYRVEMKVDPRETHFSGRVLIDVNLEASSPGIWMHGADLDVSSVKVTAGGETRPASWTQVDPTGVVWVGFPNRVHAGGITLDIDYTAAFDANLAGLFRVEEKGEAYALAKSESIQARRFLPSFDEPGFKAPFDITLIVPDDMLAIGNTPIASRVPDQAGYDRVTFLRTRPLSTYLLSIAVGNFEKVSAGTIPVNALRDWPVPLTGYARAGKGEELDAILSITPAMVEFFEDALQQPYPYEKLDIIAAPQWPSGATELAAAITYRESRILANEKSGALFLRSMKGVHAHELSHMWFGDLVTPPWWDDLWLKEGIASWAEPAVLGFLEPDGGHDIQAVADAISAMQLDSLSSARAVAQPITENADIRNAYDAITYNKGQAVLGMVDAWFGPEAFRQALGRYIAEYADGAADSAEFFKAIGKSTGNRDIGRSLKSFVTQNGVPLLETELQCTSIGAKVTLEQSRYRPLGSDADPARHWIIPVCVSWREGDESGRSCTLMQARRQVMSLEGAHCPDMYHPNANGTGYYRFNLAGDGWDRLISTLPDLPATEALTAIDSAQADFAAGKMDAATLRRLLAIGAAHEDSAVASAVLNLYADLMDRLDGADVPGLQADAEAATERLWGLMERDGDKELEASLTKFEAVILKREAARERLGTEMDKWLDDPDSDVNLSSDLYAAGLSVLLDEGGEAAYDRVLTAYDTIDDPAFGQSVAMALGGVTDPAQAARTRGLIASAELGPRETYTMALLQMQAPETRAAMWAFLEDNFPAFLKAIPAQWKRRTPGLAAYFCDADGLESLNSLFEEYGDLAEGHERALSQAREQINLCIAQKAETEADLEAAFAAMP</sequence>
<evidence type="ECO:0000256" key="6">
    <source>
        <dbReference type="ARBA" id="ARBA00022801"/>
    </source>
</evidence>
<dbReference type="AlphaFoldDB" id="A0A059FC13"/>
<evidence type="ECO:0000256" key="8">
    <source>
        <dbReference type="ARBA" id="ARBA00023049"/>
    </source>
</evidence>
<dbReference type="InterPro" id="IPR001930">
    <property type="entry name" value="Peptidase_M1"/>
</dbReference>
<evidence type="ECO:0000256" key="12">
    <source>
        <dbReference type="RuleBase" id="RU364040"/>
    </source>
</evidence>
<name>A0A059FC13_9PROT</name>
<dbReference type="GO" id="GO:0043171">
    <property type="term" value="P:peptide catabolic process"/>
    <property type="evidence" value="ECO:0007669"/>
    <property type="project" value="TreeGrafter"/>
</dbReference>
<gene>
    <name evidence="17" type="ORF">HJA_11345</name>
</gene>
<dbReference type="Pfam" id="PF11838">
    <property type="entry name" value="ERAP1_C"/>
    <property type="match status" value="1"/>
</dbReference>
<evidence type="ECO:0000256" key="13">
    <source>
        <dbReference type="SAM" id="SignalP"/>
    </source>
</evidence>
<keyword evidence="6 12" id="KW-0378">Hydrolase</keyword>
<dbReference type="PROSITE" id="PS51257">
    <property type="entry name" value="PROKAR_LIPOPROTEIN"/>
    <property type="match status" value="1"/>
</dbReference>
<dbReference type="GO" id="GO:0005737">
    <property type="term" value="C:cytoplasm"/>
    <property type="evidence" value="ECO:0007669"/>
    <property type="project" value="TreeGrafter"/>
</dbReference>
<feature type="domain" description="ERAP1-like C-terminal" evidence="15">
    <location>
        <begin position="564"/>
        <end position="869"/>
    </location>
</feature>
<evidence type="ECO:0000256" key="9">
    <source>
        <dbReference type="PIRSR" id="PIRSR634016-1"/>
    </source>
</evidence>
<dbReference type="GO" id="GO:0005615">
    <property type="term" value="C:extracellular space"/>
    <property type="evidence" value="ECO:0007669"/>
    <property type="project" value="TreeGrafter"/>
</dbReference>
<keyword evidence="18" id="KW-1185">Reference proteome</keyword>
<feature type="binding site" evidence="10">
    <location>
        <position position="341"/>
    </location>
    <ligand>
        <name>Zn(2+)</name>
        <dbReference type="ChEBI" id="CHEBI:29105"/>
        <note>catalytic</note>
    </ligand>
</feature>
<dbReference type="Proteomes" id="UP000024816">
    <property type="component" value="Unassembled WGS sequence"/>
</dbReference>
<dbReference type="CDD" id="cd09601">
    <property type="entry name" value="M1_APN-Q_like"/>
    <property type="match status" value="1"/>
</dbReference>
<comment type="catalytic activity">
    <reaction evidence="1">
        <text>Release of an N-terminal amino acid, Xaa-|-Yaa- from a peptide, amide or arylamide. Xaa is preferably Ala, but may be most amino acids including Pro (slow action). When a terminal hydrophobic residue is followed by a prolyl residue, the two may be released as an intact Xaa-Pro dipeptide.</text>
        <dbReference type="EC" id="3.4.11.2"/>
    </reaction>
</comment>
<feature type="binding site" evidence="10">
    <location>
        <position position="337"/>
    </location>
    <ligand>
        <name>Zn(2+)</name>
        <dbReference type="ChEBI" id="CHEBI:29105"/>
        <note>catalytic</note>
    </ligand>
</feature>
<keyword evidence="4 12" id="KW-0645">Protease</keyword>
<dbReference type="PRINTS" id="PR00756">
    <property type="entry name" value="ALADIPTASE"/>
</dbReference>
<keyword evidence="7 10" id="KW-0862">Zinc</keyword>
<dbReference type="InterPro" id="IPR050344">
    <property type="entry name" value="Peptidase_M1_aminopeptidases"/>
</dbReference>
<proteinExistence type="inferred from homology"/>
<keyword evidence="5 10" id="KW-0479">Metal-binding</keyword>
<dbReference type="Gene3D" id="2.60.40.1730">
    <property type="entry name" value="tricorn interacting facor f3 domain"/>
    <property type="match status" value="1"/>
</dbReference>
<dbReference type="PATRIC" id="fig|1280952.3.peg.2269"/>
<keyword evidence="8 12" id="KW-0482">Metalloprotease</keyword>
<evidence type="ECO:0000256" key="11">
    <source>
        <dbReference type="PIRSR" id="PIRSR634016-4"/>
    </source>
</evidence>
<evidence type="ECO:0000256" key="7">
    <source>
        <dbReference type="ARBA" id="ARBA00022833"/>
    </source>
</evidence>
<dbReference type="InterPro" id="IPR045357">
    <property type="entry name" value="Aminopeptidase_N-like_N"/>
</dbReference>
<dbReference type="GO" id="GO:0070006">
    <property type="term" value="F:metalloaminopeptidase activity"/>
    <property type="evidence" value="ECO:0007669"/>
    <property type="project" value="TreeGrafter"/>
</dbReference>
<evidence type="ECO:0000259" key="16">
    <source>
        <dbReference type="Pfam" id="PF17900"/>
    </source>
</evidence>
<accession>A0A059FC13</accession>
<dbReference type="SUPFAM" id="SSF55486">
    <property type="entry name" value="Metalloproteases ('zincins'), catalytic domain"/>
    <property type="match status" value="1"/>
</dbReference>
<comment type="similarity">
    <text evidence="2 12">Belongs to the peptidase M1 family.</text>
</comment>
<organism evidence="17 18">
    <name type="scientific">Hyphomonas jannaschiana VP2</name>
    <dbReference type="NCBI Taxonomy" id="1280952"/>
    <lineage>
        <taxon>Bacteria</taxon>
        <taxon>Pseudomonadati</taxon>
        <taxon>Pseudomonadota</taxon>
        <taxon>Alphaproteobacteria</taxon>
        <taxon>Hyphomonadales</taxon>
        <taxon>Hyphomonadaceae</taxon>
        <taxon>Hyphomonas</taxon>
    </lineage>
</organism>
<dbReference type="Gene3D" id="2.60.40.1910">
    <property type="match status" value="1"/>
</dbReference>
<evidence type="ECO:0000256" key="1">
    <source>
        <dbReference type="ARBA" id="ARBA00000098"/>
    </source>
</evidence>
<feature type="chain" id="PRO_5001577189" description="Aminopeptidase" evidence="13">
    <location>
        <begin position="21"/>
        <end position="890"/>
    </location>
</feature>
<comment type="caution">
    <text evidence="17">The sequence shown here is derived from an EMBL/GenBank/DDBJ whole genome shotgun (WGS) entry which is preliminary data.</text>
</comment>
<feature type="active site" description="Proton acceptor" evidence="9">
    <location>
        <position position="338"/>
    </location>
</feature>
<dbReference type="EMBL" id="ARYJ01000006">
    <property type="protein sequence ID" value="KCZ88174.1"/>
    <property type="molecule type" value="Genomic_DNA"/>
</dbReference>
<comment type="cofactor">
    <cofactor evidence="10 12">
        <name>Zn(2+)</name>
        <dbReference type="ChEBI" id="CHEBI:29105"/>
    </cofactor>
    <text evidence="10 12">Binds 1 zinc ion per subunit.</text>
</comment>
<evidence type="ECO:0000256" key="4">
    <source>
        <dbReference type="ARBA" id="ARBA00022670"/>
    </source>
</evidence>
<dbReference type="Gene3D" id="1.25.50.20">
    <property type="match status" value="1"/>
</dbReference>
<dbReference type="InterPro" id="IPR042097">
    <property type="entry name" value="Aminopeptidase_N-like_N_sf"/>
</dbReference>
<dbReference type="GO" id="GO:0016020">
    <property type="term" value="C:membrane"/>
    <property type="evidence" value="ECO:0007669"/>
    <property type="project" value="TreeGrafter"/>
</dbReference>
<dbReference type="PANTHER" id="PTHR11533">
    <property type="entry name" value="PROTEASE M1 ZINC METALLOPROTEASE"/>
    <property type="match status" value="1"/>
</dbReference>
<evidence type="ECO:0000256" key="2">
    <source>
        <dbReference type="ARBA" id="ARBA00010136"/>
    </source>
</evidence>